<dbReference type="Proteomes" id="UP000001218">
    <property type="component" value="Unassembled WGS sequence"/>
</dbReference>
<evidence type="ECO:0000313" key="2">
    <source>
        <dbReference type="Proteomes" id="UP000001218"/>
    </source>
</evidence>
<accession>K5Z9Z9</accession>
<dbReference type="HOGENOM" id="CLU_3409864_0_0_10"/>
<proteinExistence type="predicted"/>
<protein>
    <submittedName>
        <fullName evidence="1">Uncharacterized protein</fullName>
    </submittedName>
</protein>
<organism evidence="1 2">
    <name type="scientific">Parabacteroides johnsonii CL02T12C29</name>
    <dbReference type="NCBI Taxonomy" id="999419"/>
    <lineage>
        <taxon>Bacteria</taxon>
        <taxon>Pseudomonadati</taxon>
        <taxon>Bacteroidota</taxon>
        <taxon>Bacteroidia</taxon>
        <taxon>Bacteroidales</taxon>
        <taxon>Tannerellaceae</taxon>
        <taxon>Parabacteroides</taxon>
    </lineage>
</organism>
<name>K5Z9Z9_9BACT</name>
<evidence type="ECO:0000313" key="1">
    <source>
        <dbReference type="EMBL" id="EKN12459.1"/>
    </source>
</evidence>
<comment type="caution">
    <text evidence="1">The sequence shown here is derived from an EMBL/GenBank/DDBJ whole genome shotgun (WGS) entry which is preliminary data.</text>
</comment>
<dbReference type="AlphaFoldDB" id="K5Z9Z9"/>
<reference evidence="1 2" key="1">
    <citation type="submission" date="2012-02" db="EMBL/GenBank/DDBJ databases">
        <title>The Genome Sequence of Parabacteroides johnsonii CL02T12C29.</title>
        <authorList>
            <consortium name="The Broad Institute Genome Sequencing Platform"/>
            <person name="Earl A."/>
            <person name="Ward D."/>
            <person name="Feldgarden M."/>
            <person name="Gevers D."/>
            <person name="Zitomersky N.L."/>
            <person name="Coyne M.J."/>
            <person name="Comstock L.E."/>
            <person name="Young S.K."/>
            <person name="Zeng Q."/>
            <person name="Gargeya S."/>
            <person name="Fitzgerald M."/>
            <person name="Haas B."/>
            <person name="Abouelleil A."/>
            <person name="Alvarado L."/>
            <person name="Arachchi H.M."/>
            <person name="Berlin A."/>
            <person name="Chapman S.B."/>
            <person name="Gearin G."/>
            <person name="Goldberg J."/>
            <person name="Griggs A."/>
            <person name="Gujja S."/>
            <person name="Hansen M."/>
            <person name="Heiman D."/>
            <person name="Howarth C."/>
            <person name="Larimer J."/>
            <person name="Lui A."/>
            <person name="MacDonald P.J.P."/>
            <person name="McCowen C."/>
            <person name="Montmayeur A."/>
            <person name="Murphy C."/>
            <person name="Neiman D."/>
            <person name="Pearson M."/>
            <person name="Priest M."/>
            <person name="Roberts A."/>
            <person name="Saif S."/>
            <person name="Shea T."/>
            <person name="Sisk P."/>
            <person name="Stolte C."/>
            <person name="Sykes S."/>
            <person name="Wortman J."/>
            <person name="Nusbaum C."/>
            <person name="Birren B."/>
        </authorList>
    </citation>
    <scope>NUCLEOTIDE SEQUENCE [LARGE SCALE GENOMIC DNA]</scope>
    <source>
        <strain evidence="1 2">CL02T12C29</strain>
    </source>
</reference>
<gene>
    <name evidence="1" type="ORF">HMPREF1077_01235</name>
</gene>
<sequence length="29" mass="3544">MNSNERDLYNNKKIYKFAETVLQCRTHIN</sequence>
<dbReference type="EMBL" id="AGZP01000011">
    <property type="protein sequence ID" value="EKN12459.1"/>
    <property type="molecule type" value="Genomic_DNA"/>
</dbReference>